<dbReference type="AlphaFoldDB" id="A0A2Z6QFB4"/>
<protein>
    <submittedName>
        <fullName evidence="1">Uncharacterized protein</fullName>
    </submittedName>
</protein>
<proteinExistence type="predicted"/>
<keyword evidence="2" id="KW-1185">Reference proteome</keyword>
<reference evidence="1 2" key="1">
    <citation type="submission" date="2017-11" db="EMBL/GenBank/DDBJ databases">
        <title>The genome of Rhizophagus clarus HR1 reveals common genetic basis of auxotrophy among arbuscular mycorrhizal fungi.</title>
        <authorList>
            <person name="Kobayashi Y."/>
        </authorList>
    </citation>
    <scope>NUCLEOTIDE SEQUENCE [LARGE SCALE GENOMIC DNA]</scope>
    <source>
        <strain evidence="1 2">HR1</strain>
    </source>
</reference>
<sequence>MCYSLRNEENYGGVRLSEVHSLPPPPSRSEIQCFAIQNPRMTPEIKWEKRSSNKVHNIIYLKRSILVALSGQKHLIFAVIPISMRISCFFRVSTTRISFCFRELCRK</sequence>
<accession>A0A2Z6QFB4</accession>
<organism evidence="1 2">
    <name type="scientific">Rhizophagus clarus</name>
    <dbReference type="NCBI Taxonomy" id="94130"/>
    <lineage>
        <taxon>Eukaryota</taxon>
        <taxon>Fungi</taxon>
        <taxon>Fungi incertae sedis</taxon>
        <taxon>Mucoromycota</taxon>
        <taxon>Glomeromycotina</taxon>
        <taxon>Glomeromycetes</taxon>
        <taxon>Glomerales</taxon>
        <taxon>Glomeraceae</taxon>
        <taxon>Rhizophagus</taxon>
    </lineage>
</organism>
<name>A0A2Z6QFB4_9GLOM</name>
<comment type="caution">
    <text evidence="1">The sequence shown here is derived from an EMBL/GenBank/DDBJ whole genome shotgun (WGS) entry which is preliminary data.</text>
</comment>
<dbReference type="Proteomes" id="UP000247702">
    <property type="component" value="Unassembled WGS sequence"/>
</dbReference>
<gene>
    <name evidence="1" type="ORF">RclHR1_10260007</name>
</gene>
<evidence type="ECO:0000313" key="2">
    <source>
        <dbReference type="Proteomes" id="UP000247702"/>
    </source>
</evidence>
<evidence type="ECO:0000313" key="1">
    <source>
        <dbReference type="EMBL" id="GBB83564.1"/>
    </source>
</evidence>
<dbReference type="EMBL" id="BEXD01000032">
    <property type="protein sequence ID" value="GBB83564.1"/>
    <property type="molecule type" value="Genomic_DNA"/>
</dbReference>